<reference evidence="2 3" key="1">
    <citation type="submission" date="2017-02" db="EMBL/GenBank/DDBJ databases">
        <title>Genome sequence of the nitrite-oxidizing bacterium Nitrobacter vulgaris strain Ab1.</title>
        <authorList>
            <person name="Mellbye B.L."/>
            <person name="Davis E.W."/>
            <person name="Spieck E."/>
            <person name="Chang J.H."/>
            <person name="Bottomley P.J."/>
            <person name="Sayavedra-Soto L.A."/>
        </authorList>
    </citation>
    <scope>NUCLEOTIDE SEQUENCE [LARGE SCALE GENOMIC DNA]</scope>
    <source>
        <strain evidence="2 3">Ab1</strain>
    </source>
</reference>
<organism evidence="2 3">
    <name type="scientific">Nitrobacter vulgaris</name>
    <dbReference type="NCBI Taxonomy" id="29421"/>
    <lineage>
        <taxon>Bacteria</taxon>
        <taxon>Pseudomonadati</taxon>
        <taxon>Pseudomonadota</taxon>
        <taxon>Alphaproteobacteria</taxon>
        <taxon>Hyphomicrobiales</taxon>
        <taxon>Nitrobacteraceae</taxon>
        <taxon>Nitrobacter</taxon>
    </lineage>
</organism>
<dbReference type="EMBL" id="MWPQ01000039">
    <property type="protein sequence ID" value="OPH83061.1"/>
    <property type="molecule type" value="Genomic_DNA"/>
</dbReference>
<dbReference type="AlphaFoldDB" id="A0A1V4HYK2"/>
<evidence type="ECO:0008006" key="4">
    <source>
        <dbReference type="Google" id="ProtNLM"/>
    </source>
</evidence>
<name>A0A1V4HYK2_NITVU</name>
<feature type="signal peptide" evidence="1">
    <location>
        <begin position="1"/>
        <end position="19"/>
    </location>
</feature>
<keyword evidence="3" id="KW-1185">Reference proteome</keyword>
<keyword evidence="1" id="KW-0732">Signal</keyword>
<protein>
    <recommendedName>
        <fullName evidence="4">DUF3551 domain-containing protein</fullName>
    </recommendedName>
</protein>
<evidence type="ECO:0000313" key="3">
    <source>
        <dbReference type="Proteomes" id="UP000189940"/>
    </source>
</evidence>
<accession>A0A1V4HYK2</accession>
<evidence type="ECO:0000256" key="1">
    <source>
        <dbReference type="SAM" id="SignalP"/>
    </source>
</evidence>
<comment type="caution">
    <text evidence="2">The sequence shown here is derived from an EMBL/GenBank/DDBJ whole genome shotgun (WGS) entry which is preliminary data.</text>
</comment>
<evidence type="ECO:0000313" key="2">
    <source>
        <dbReference type="EMBL" id="OPH83061.1"/>
    </source>
</evidence>
<dbReference type="Proteomes" id="UP000189940">
    <property type="component" value="Unassembled WGS sequence"/>
</dbReference>
<feature type="chain" id="PRO_5012098698" description="DUF3551 domain-containing protein" evidence="1">
    <location>
        <begin position="20"/>
        <end position="83"/>
    </location>
</feature>
<dbReference type="RefSeq" id="WP_079446660.1">
    <property type="nucleotide sequence ID" value="NZ_MWPQ01000039.1"/>
</dbReference>
<dbReference type="OrthoDB" id="8229016at2"/>
<sequence length="83" mass="9758">MRGTFIALALIFSCATANAQNWDPRYPVCQMLYSPVTMSDCRFETMEQCRASTRGLYAQCMENPYFAGTPDDRRRPRRRHHYQ</sequence>
<dbReference type="InterPro" id="IPR021937">
    <property type="entry name" value="DUF3551"/>
</dbReference>
<dbReference type="Pfam" id="PF12071">
    <property type="entry name" value="DUF3551"/>
    <property type="match status" value="1"/>
</dbReference>
<proteinExistence type="predicted"/>
<gene>
    <name evidence="2" type="ORF">B2M20_08710</name>
</gene>